<feature type="domain" description="DNA polymerase III delta N-terminal" evidence="9">
    <location>
        <begin position="19"/>
        <end position="143"/>
    </location>
</feature>
<evidence type="ECO:0000256" key="1">
    <source>
        <dbReference type="ARBA" id="ARBA00012417"/>
    </source>
</evidence>
<dbReference type="GO" id="GO:0003887">
    <property type="term" value="F:DNA-directed DNA polymerase activity"/>
    <property type="evidence" value="ECO:0007669"/>
    <property type="project" value="UniProtKB-KW"/>
</dbReference>
<dbReference type="RefSeq" id="WP_141446332.1">
    <property type="nucleotide sequence ID" value="NZ_CP041217.1"/>
</dbReference>
<keyword evidence="6" id="KW-0239">DNA-directed DNA polymerase</keyword>
<dbReference type="SUPFAM" id="SSF52540">
    <property type="entry name" value="P-loop containing nucleoside triphosphate hydrolases"/>
    <property type="match status" value="1"/>
</dbReference>
<dbReference type="GO" id="GO:0006261">
    <property type="term" value="P:DNA-templated DNA replication"/>
    <property type="evidence" value="ECO:0007669"/>
    <property type="project" value="TreeGrafter"/>
</dbReference>
<dbReference type="PANTHER" id="PTHR34388">
    <property type="entry name" value="DNA POLYMERASE III SUBUNIT DELTA"/>
    <property type="match status" value="1"/>
</dbReference>
<proteinExistence type="inferred from homology"/>
<dbReference type="GO" id="GO:0003677">
    <property type="term" value="F:DNA binding"/>
    <property type="evidence" value="ECO:0007669"/>
    <property type="project" value="InterPro"/>
</dbReference>
<evidence type="ECO:0000256" key="2">
    <source>
        <dbReference type="ARBA" id="ARBA00017703"/>
    </source>
</evidence>
<comment type="similarity">
    <text evidence="7">Belongs to the DNA polymerase HolA subunit family.</text>
</comment>
<reference evidence="11 12" key="1">
    <citation type="submission" date="2019-06" db="EMBL/GenBank/DDBJ databases">
        <title>Saccharibacillus brassicae sp. nov., an endophytic bacterium isolated from Chinese cabbage seeds (Brassica pekinensis).</title>
        <authorList>
            <person name="Jiang L."/>
            <person name="Lee J."/>
            <person name="Kim S.W."/>
        </authorList>
    </citation>
    <scope>NUCLEOTIDE SEQUENCE [LARGE SCALE GENOMIC DNA]</scope>
    <source>
        <strain evidence="12">KCTC 43072 / ATSA2</strain>
    </source>
</reference>
<keyword evidence="5" id="KW-0235">DNA replication</keyword>
<evidence type="ECO:0000256" key="5">
    <source>
        <dbReference type="ARBA" id="ARBA00022705"/>
    </source>
</evidence>
<evidence type="ECO:0000313" key="12">
    <source>
        <dbReference type="Proteomes" id="UP000316968"/>
    </source>
</evidence>
<dbReference type="PANTHER" id="PTHR34388:SF1">
    <property type="entry name" value="DNA POLYMERASE III SUBUNIT DELTA"/>
    <property type="match status" value="1"/>
</dbReference>
<keyword evidence="12" id="KW-1185">Reference proteome</keyword>
<dbReference type="InterPro" id="IPR048466">
    <property type="entry name" value="DNA_pol3_delta-like_C"/>
</dbReference>
<dbReference type="NCBIfam" id="TIGR01128">
    <property type="entry name" value="holA"/>
    <property type="match status" value="1"/>
</dbReference>
<comment type="catalytic activity">
    <reaction evidence="8">
        <text>DNA(n) + a 2'-deoxyribonucleoside 5'-triphosphate = DNA(n+1) + diphosphate</text>
        <dbReference type="Rhea" id="RHEA:22508"/>
        <dbReference type="Rhea" id="RHEA-COMP:17339"/>
        <dbReference type="Rhea" id="RHEA-COMP:17340"/>
        <dbReference type="ChEBI" id="CHEBI:33019"/>
        <dbReference type="ChEBI" id="CHEBI:61560"/>
        <dbReference type="ChEBI" id="CHEBI:173112"/>
        <dbReference type="EC" id="2.7.7.7"/>
    </reaction>
</comment>
<evidence type="ECO:0000256" key="7">
    <source>
        <dbReference type="ARBA" id="ARBA00034754"/>
    </source>
</evidence>
<dbReference type="Pfam" id="PF06144">
    <property type="entry name" value="DNA_pol3_delta"/>
    <property type="match status" value="1"/>
</dbReference>
<dbReference type="EC" id="2.7.7.7" evidence="1"/>
<name>A0A4Y6UU87_SACBS</name>
<evidence type="ECO:0000256" key="4">
    <source>
        <dbReference type="ARBA" id="ARBA00022695"/>
    </source>
</evidence>
<dbReference type="Gene3D" id="3.40.50.300">
    <property type="entry name" value="P-loop containing nucleotide triphosphate hydrolases"/>
    <property type="match status" value="1"/>
</dbReference>
<dbReference type="SUPFAM" id="SSF48019">
    <property type="entry name" value="post-AAA+ oligomerization domain-like"/>
    <property type="match status" value="1"/>
</dbReference>
<keyword evidence="4 11" id="KW-0548">Nucleotidyltransferase</keyword>
<accession>A0A4Y6UU87</accession>
<sequence>MDLKTAVKQVKAGEVSPVYLCYGTEKYRIKEFVSMLEKELIAEDQRAFAIAHYDLAETPVEIVVEEAETAPFLSERKLIVVRDSSLFMAGKESTKVEHRIEKLLEYLANPADYSVLVFLAYADKLDERKKLVKSFKASAQVIAFAQMNEGELSGWIAKQFAHNDVSIAPDAANLLLKRAGTSLAALSGEIEKLSLFAGKGGSVAALDVETLVAIGTEQSVFVLVEHIANLKLQQALGVFYDLLKQREEPIKIVSLIARQFRIILQVKEMAGQNYSQQQMAGQLGLHPYAVKIASEQARRFEAARLRRILSSIAKLDHEIKTGAVDKVFGLEMFLLKLGA</sequence>
<dbReference type="OrthoDB" id="9775929at2"/>
<dbReference type="KEGG" id="saca:FFV09_03135"/>
<protein>
    <recommendedName>
        <fullName evidence="2">DNA polymerase III subunit delta</fullName>
        <ecNumber evidence="1">2.7.7.7</ecNumber>
    </recommendedName>
</protein>
<dbReference type="InterPro" id="IPR027417">
    <property type="entry name" value="P-loop_NTPase"/>
</dbReference>
<evidence type="ECO:0000256" key="3">
    <source>
        <dbReference type="ARBA" id="ARBA00022679"/>
    </source>
</evidence>
<dbReference type="Proteomes" id="UP000316968">
    <property type="component" value="Chromosome"/>
</dbReference>
<evidence type="ECO:0000256" key="6">
    <source>
        <dbReference type="ARBA" id="ARBA00022932"/>
    </source>
</evidence>
<gene>
    <name evidence="11" type="primary">holA</name>
    <name evidence="11" type="ORF">FFV09_03135</name>
</gene>
<dbReference type="Gene3D" id="1.20.272.10">
    <property type="match status" value="1"/>
</dbReference>
<dbReference type="AlphaFoldDB" id="A0A4Y6UU87"/>
<dbReference type="EMBL" id="CP041217">
    <property type="protein sequence ID" value="QDH19946.1"/>
    <property type="molecule type" value="Genomic_DNA"/>
</dbReference>
<feature type="domain" description="DNA polymerase III delta subunit-like C-terminal" evidence="10">
    <location>
        <begin position="217"/>
        <end position="337"/>
    </location>
</feature>
<dbReference type="InterPro" id="IPR010372">
    <property type="entry name" value="DNA_pol3_delta_N"/>
</dbReference>
<dbReference type="InterPro" id="IPR005790">
    <property type="entry name" value="DNA_polIII_delta"/>
</dbReference>
<dbReference type="Pfam" id="PF21694">
    <property type="entry name" value="DNA_pol3_delta_C"/>
    <property type="match status" value="1"/>
</dbReference>
<dbReference type="InterPro" id="IPR008921">
    <property type="entry name" value="DNA_pol3_clamp-load_cplx_C"/>
</dbReference>
<evidence type="ECO:0000313" key="11">
    <source>
        <dbReference type="EMBL" id="QDH19946.1"/>
    </source>
</evidence>
<evidence type="ECO:0000256" key="8">
    <source>
        <dbReference type="ARBA" id="ARBA00049244"/>
    </source>
</evidence>
<evidence type="ECO:0000259" key="10">
    <source>
        <dbReference type="Pfam" id="PF21694"/>
    </source>
</evidence>
<evidence type="ECO:0000259" key="9">
    <source>
        <dbReference type="Pfam" id="PF06144"/>
    </source>
</evidence>
<organism evidence="11 12">
    <name type="scientific">Saccharibacillus brassicae</name>
    <dbReference type="NCBI Taxonomy" id="2583377"/>
    <lineage>
        <taxon>Bacteria</taxon>
        <taxon>Bacillati</taxon>
        <taxon>Bacillota</taxon>
        <taxon>Bacilli</taxon>
        <taxon>Bacillales</taxon>
        <taxon>Paenibacillaceae</taxon>
        <taxon>Saccharibacillus</taxon>
    </lineage>
</organism>
<keyword evidence="3 11" id="KW-0808">Transferase</keyword>
<dbReference type="Gene3D" id="1.10.8.60">
    <property type="match status" value="1"/>
</dbReference>
<dbReference type="GO" id="GO:0009360">
    <property type="term" value="C:DNA polymerase III complex"/>
    <property type="evidence" value="ECO:0007669"/>
    <property type="project" value="InterPro"/>
</dbReference>